<keyword evidence="1" id="KW-0489">Methyltransferase</keyword>
<dbReference type="Proteomes" id="UP001165186">
    <property type="component" value="Unassembled WGS sequence"/>
</dbReference>
<evidence type="ECO:0000313" key="1">
    <source>
        <dbReference type="EMBL" id="GME32172.1"/>
    </source>
</evidence>
<gene>
    <name evidence="1" type="primary">g2505</name>
    <name evidence="1" type="ORF">NpPPO83_00002505</name>
</gene>
<organism evidence="1 2">
    <name type="scientific">Neofusicoccum parvum</name>
    <dbReference type="NCBI Taxonomy" id="310453"/>
    <lineage>
        <taxon>Eukaryota</taxon>
        <taxon>Fungi</taxon>
        <taxon>Dikarya</taxon>
        <taxon>Ascomycota</taxon>
        <taxon>Pezizomycotina</taxon>
        <taxon>Dothideomycetes</taxon>
        <taxon>Dothideomycetes incertae sedis</taxon>
        <taxon>Botryosphaeriales</taxon>
        <taxon>Botryosphaeriaceae</taxon>
        <taxon>Neofusicoccum</taxon>
    </lineage>
</organism>
<evidence type="ECO:0000313" key="2">
    <source>
        <dbReference type="Proteomes" id="UP001165186"/>
    </source>
</evidence>
<proteinExistence type="predicted"/>
<keyword evidence="2" id="KW-1185">Reference proteome</keyword>
<accession>A0ACB5S9R8</accession>
<name>A0ACB5S9R8_9PEZI</name>
<dbReference type="EMBL" id="BSXG01000217">
    <property type="protein sequence ID" value="GME32172.1"/>
    <property type="molecule type" value="Genomic_DNA"/>
</dbReference>
<sequence length="90" mass="9477">MAQIPRACADVEDAVWFGLDGDEVEFATATEEHEVVVEVEPVELALVVVSVAVPSSTGRSCLTSSFGGQYAGSLLSQGAGQCWLFELTLV</sequence>
<protein>
    <submittedName>
        <fullName evidence="1">Methyltransferase type 11</fullName>
    </submittedName>
</protein>
<keyword evidence="1" id="KW-0808">Transferase</keyword>
<comment type="caution">
    <text evidence="1">The sequence shown here is derived from an EMBL/GenBank/DDBJ whole genome shotgun (WGS) entry which is preliminary data.</text>
</comment>
<reference evidence="1" key="1">
    <citation type="submission" date="2024-09" db="EMBL/GenBank/DDBJ databases">
        <title>Draft Genome Sequences of Neofusicoccum parvum.</title>
        <authorList>
            <person name="Ashida A."/>
            <person name="Camagna M."/>
            <person name="Tanaka A."/>
            <person name="Takemoto D."/>
        </authorList>
    </citation>
    <scope>NUCLEOTIDE SEQUENCE</scope>
    <source>
        <strain evidence="1">PPO83</strain>
    </source>
</reference>